<dbReference type="Gene3D" id="3.40.190.10">
    <property type="entry name" value="Periplasmic binding protein-like II"/>
    <property type="match status" value="2"/>
</dbReference>
<protein>
    <submittedName>
        <fullName evidence="2">NitT/TauT family transport system substrate-binding protein</fullName>
    </submittedName>
</protein>
<dbReference type="InterPro" id="IPR027939">
    <property type="entry name" value="NMT1/THI5"/>
</dbReference>
<dbReference type="PANTHER" id="PTHR31528:SF3">
    <property type="entry name" value="THIAMINE BIOSYNTHESIS PROTEIN HI_0357-RELATED"/>
    <property type="match status" value="1"/>
</dbReference>
<dbReference type="AlphaFoldDB" id="A0A1M7I8T8"/>
<feature type="domain" description="SsuA/THI5-like" evidence="1">
    <location>
        <begin position="48"/>
        <end position="254"/>
    </location>
</feature>
<gene>
    <name evidence="2" type="ORF">SAMN04488494_1817</name>
</gene>
<name>A0A1M7I8T8_XYLRU</name>
<organism evidence="2 3">
    <name type="scientific">Xylanibacter ruminicola</name>
    <name type="common">Prevotella ruminicola</name>
    <dbReference type="NCBI Taxonomy" id="839"/>
    <lineage>
        <taxon>Bacteria</taxon>
        <taxon>Pseudomonadati</taxon>
        <taxon>Bacteroidota</taxon>
        <taxon>Bacteroidia</taxon>
        <taxon>Bacteroidales</taxon>
        <taxon>Prevotellaceae</taxon>
        <taxon>Xylanibacter</taxon>
    </lineage>
</organism>
<dbReference type="SUPFAM" id="SSF53850">
    <property type="entry name" value="Periplasmic binding protein-like II"/>
    <property type="match status" value="1"/>
</dbReference>
<reference evidence="2 3" key="1">
    <citation type="submission" date="2016-11" db="EMBL/GenBank/DDBJ databases">
        <authorList>
            <person name="Jaros S."/>
            <person name="Januszkiewicz K."/>
            <person name="Wedrychowicz H."/>
        </authorList>
    </citation>
    <scope>NUCLEOTIDE SEQUENCE [LARGE SCALE GENOMIC DNA]</scope>
    <source>
        <strain evidence="2 3">BPI-34</strain>
    </source>
</reference>
<dbReference type="PANTHER" id="PTHR31528">
    <property type="entry name" value="4-AMINO-5-HYDROXYMETHYL-2-METHYLPYRIMIDINE PHOSPHATE SYNTHASE THI11-RELATED"/>
    <property type="match status" value="1"/>
</dbReference>
<dbReference type="GO" id="GO:0009228">
    <property type="term" value="P:thiamine biosynthetic process"/>
    <property type="evidence" value="ECO:0007669"/>
    <property type="project" value="InterPro"/>
</dbReference>
<evidence type="ECO:0000259" key="1">
    <source>
        <dbReference type="Pfam" id="PF09084"/>
    </source>
</evidence>
<dbReference type="Proteomes" id="UP000184280">
    <property type="component" value="Unassembled WGS sequence"/>
</dbReference>
<dbReference type="Pfam" id="PF09084">
    <property type="entry name" value="NMT1"/>
    <property type="match status" value="1"/>
</dbReference>
<evidence type="ECO:0000313" key="2">
    <source>
        <dbReference type="EMBL" id="SHM37140.1"/>
    </source>
</evidence>
<dbReference type="InterPro" id="IPR015168">
    <property type="entry name" value="SsuA/THI5"/>
</dbReference>
<evidence type="ECO:0000313" key="3">
    <source>
        <dbReference type="Proteomes" id="UP000184280"/>
    </source>
</evidence>
<sequence>MYLCARRERNRMRHSLKHITLVFAVMLALPVAAKGERFVFTTIWTAQAQFAGYYAAKEKGFYDEMGLDVVIQHPSLTSSASNRLKTDQCDAAMFSMMSAMDFIAQGTPLVNIFQDSMNSSNILVSRWGADPLKMKGQRVGIFNSDPNYLTYIMSKKEGMDYEWVRFTSDINVFLSGAVDATMVVSYNEFCQLKQAGFNLPERSLYRFSDHDYNIQENGVYVKRQYYDTHRSTVGKFAAASRRGWEWVAAHPDEALEIVMKYVRKNGIHTNRVMQKMMLEEVLRLQIDRESKRREFRVRADMVRKASKMMFKAGMLKREVTYKELIGL</sequence>
<accession>A0A1M7I8T8</accession>
<dbReference type="EMBL" id="FRCJ01000003">
    <property type="protein sequence ID" value="SHM37140.1"/>
    <property type="molecule type" value="Genomic_DNA"/>
</dbReference>
<proteinExistence type="predicted"/>